<accession>A0A3Q9IXF6</accession>
<proteinExistence type="predicted"/>
<dbReference type="Pfam" id="PF01979">
    <property type="entry name" value="Amidohydro_1"/>
    <property type="match status" value="1"/>
</dbReference>
<keyword evidence="4" id="KW-1185">Reference proteome</keyword>
<evidence type="ECO:0000313" key="4">
    <source>
        <dbReference type="Proteomes" id="UP000276888"/>
    </source>
</evidence>
<feature type="region of interest" description="Disordered" evidence="1">
    <location>
        <begin position="395"/>
        <end position="415"/>
    </location>
</feature>
<dbReference type="GO" id="GO:0050480">
    <property type="term" value="F:imidazolonepropionase activity"/>
    <property type="evidence" value="ECO:0007669"/>
    <property type="project" value="UniProtKB-EC"/>
</dbReference>
<evidence type="ECO:0000259" key="2">
    <source>
        <dbReference type="Pfam" id="PF01979"/>
    </source>
</evidence>
<dbReference type="Gene3D" id="2.30.40.10">
    <property type="entry name" value="Urease, subunit C, domain 1"/>
    <property type="match status" value="1"/>
</dbReference>
<dbReference type="RefSeq" id="WP_127094570.1">
    <property type="nucleotide sequence ID" value="NZ_CP031423.1"/>
</dbReference>
<dbReference type="OrthoDB" id="3189065at2"/>
<dbReference type="PANTHER" id="PTHR43135">
    <property type="entry name" value="ALPHA-D-RIBOSE 1-METHYLPHOSPHONATE 5-TRIPHOSPHATE DIPHOSPHATASE"/>
    <property type="match status" value="1"/>
</dbReference>
<organism evidence="3 4">
    <name type="scientific">Microbacterium lemovicicum</name>
    <dbReference type="NCBI Taxonomy" id="1072463"/>
    <lineage>
        <taxon>Bacteria</taxon>
        <taxon>Bacillati</taxon>
        <taxon>Actinomycetota</taxon>
        <taxon>Actinomycetes</taxon>
        <taxon>Micrococcales</taxon>
        <taxon>Microbacteriaceae</taxon>
        <taxon>Microbacterium</taxon>
    </lineage>
</organism>
<name>A0A3Q9IXF6_9MICO</name>
<feature type="domain" description="Amidohydrolase-related" evidence="2">
    <location>
        <begin position="55"/>
        <end position="374"/>
    </location>
</feature>
<dbReference type="CDD" id="cd01299">
    <property type="entry name" value="Met_dep_hydrolase_A"/>
    <property type="match status" value="1"/>
</dbReference>
<dbReference type="AlphaFoldDB" id="A0A3Q9IXF6"/>
<sequence>MKLYTADRLRTHDALGTIDAGGIVVDDEGLISWVGPAADLPVAYSDLASHHLAGTLMPGLIDTHVHLGFDGGPAPVARMMAESDADQLVLMLHSARELLSAGVTTARDLGARGYLDVVVRDAIARGDARGPRIIASGSPLTPTGGHCWFMGGEADGGFELRTAVRRHHEHGVDSIKIMSTGGFMTKGSAPWFAQYSEKELALAVSDAHRLGKKAVAHAHGIEGIRHAVRGGIDALEHCSFVTADGSFGFDAGLADEIAAAGVYVSFTLNVLAWRMINQGSGGFVDHFAMVVRELRARGVRIVTGTDAGIDNAPHYAYAAGLEVLEAVGIPRGEVLHAATAIAAESMGIEDEVGRLREGMSADIIGVTGDPEKDLTCLRSPALVVARGAEFSADSYADFSDMPEPESATAGFPHDH</sequence>
<evidence type="ECO:0000313" key="3">
    <source>
        <dbReference type="EMBL" id="AZS35790.1"/>
    </source>
</evidence>
<dbReference type="InterPro" id="IPR057744">
    <property type="entry name" value="OTAase-like"/>
</dbReference>
<dbReference type="InterPro" id="IPR051781">
    <property type="entry name" value="Metallo-dep_Hydrolase"/>
</dbReference>
<protein>
    <submittedName>
        <fullName evidence="3">Imidazolonepropionase</fullName>
        <ecNumber evidence="3">3.5.2.7</ecNumber>
    </submittedName>
</protein>
<dbReference type="Proteomes" id="UP000276888">
    <property type="component" value="Chromosome"/>
</dbReference>
<reference evidence="3 4" key="1">
    <citation type="submission" date="2018-08" db="EMBL/GenBank/DDBJ databases">
        <title>Microbacterium lemovicicum sp. nov., a bacterium isolated from a natural uranium-rich soil.</title>
        <authorList>
            <person name="ORTET P."/>
        </authorList>
    </citation>
    <scope>NUCLEOTIDE SEQUENCE [LARGE SCALE GENOMIC DNA]</scope>
    <source>
        <strain evidence="3 4">Viu22</strain>
    </source>
</reference>
<dbReference type="EMBL" id="CP031423">
    <property type="protein sequence ID" value="AZS35790.1"/>
    <property type="molecule type" value="Genomic_DNA"/>
</dbReference>
<dbReference type="EC" id="3.5.2.7" evidence="3"/>
<evidence type="ECO:0000256" key="1">
    <source>
        <dbReference type="SAM" id="MobiDB-lite"/>
    </source>
</evidence>
<dbReference type="InterPro" id="IPR006680">
    <property type="entry name" value="Amidohydro-rel"/>
</dbReference>
<dbReference type="PANTHER" id="PTHR43135:SF3">
    <property type="entry name" value="ALPHA-D-RIBOSE 1-METHYLPHOSPHONATE 5-TRIPHOSPHATE DIPHOSPHATASE"/>
    <property type="match status" value="1"/>
</dbReference>
<keyword evidence="3" id="KW-0378">Hydrolase</keyword>
<dbReference type="InterPro" id="IPR011059">
    <property type="entry name" value="Metal-dep_hydrolase_composite"/>
</dbReference>
<gene>
    <name evidence="3" type="primary">hutI_3</name>
    <name evidence="3" type="ORF">CVS47_00388</name>
</gene>
<dbReference type="Gene3D" id="3.20.20.140">
    <property type="entry name" value="Metal-dependent hydrolases"/>
    <property type="match status" value="1"/>
</dbReference>
<dbReference type="SUPFAM" id="SSF51556">
    <property type="entry name" value="Metallo-dependent hydrolases"/>
    <property type="match status" value="1"/>
</dbReference>
<dbReference type="KEGG" id="mlv:CVS47_00388"/>
<dbReference type="InterPro" id="IPR032466">
    <property type="entry name" value="Metal_Hydrolase"/>
</dbReference>
<dbReference type="SUPFAM" id="SSF51338">
    <property type="entry name" value="Composite domain of metallo-dependent hydrolases"/>
    <property type="match status" value="2"/>
</dbReference>